<dbReference type="RefSeq" id="WP_124973637.1">
    <property type="nucleotide sequence ID" value="NZ_BDQK01000017.1"/>
</dbReference>
<dbReference type="Pfam" id="PF13464">
    <property type="entry name" value="RodZ_C"/>
    <property type="match status" value="1"/>
</dbReference>
<organism evidence="4 5">
    <name type="scientific">Aphanothece sacrum FPU1</name>
    <dbReference type="NCBI Taxonomy" id="1920663"/>
    <lineage>
        <taxon>Bacteria</taxon>
        <taxon>Bacillati</taxon>
        <taxon>Cyanobacteriota</taxon>
        <taxon>Cyanophyceae</taxon>
        <taxon>Oscillatoriophycideae</taxon>
        <taxon>Chroococcales</taxon>
        <taxon>Aphanothecaceae</taxon>
        <taxon>Aphanothece</taxon>
    </lineage>
</organism>
<protein>
    <submittedName>
        <fullName evidence="4">DNA-binding protein</fullName>
    </submittedName>
</protein>
<gene>
    <name evidence="4" type="ORF">AsFPU1_3961</name>
</gene>
<feature type="compositionally biased region" description="Polar residues" evidence="1">
    <location>
        <begin position="281"/>
        <end position="296"/>
    </location>
</feature>
<dbReference type="Gene3D" id="1.10.260.40">
    <property type="entry name" value="lambda repressor-like DNA-binding domains"/>
    <property type="match status" value="1"/>
</dbReference>
<feature type="region of interest" description="Disordered" evidence="1">
    <location>
        <begin position="180"/>
        <end position="215"/>
    </location>
</feature>
<keyword evidence="2" id="KW-0472">Membrane</keyword>
<dbReference type="InterPro" id="IPR025194">
    <property type="entry name" value="RodZ-like_C"/>
</dbReference>
<feature type="compositionally biased region" description="Polar residues" evidence="1">
    <location>
        <begin position="228"/>
        <end position="253"/>
    </location>
</feature>
<comment type="caution">
    <text evidence="4">The sequence shown here is derived from an EMBL/GenBank/DDBJ whole genome shotgun (WGS) entry which is preliminary data.</text>
</comment>
<keyword evidence="2" id="KW-1133">Transmembrane helix</keyword>
<feature type="compositionally biased region" description="Polar residues" evidence="1">
    <location>
        <begin position="180"/>
        <end position="193"/>
    </location>
</feature>
<feature type="domain" description="Cytoskeleton protein RodZ-like C-terminal" evidence="3">
    <location>
        <begin position="299"/>
        <end position="367"/>
    </location>
</feature>
<sequence length="377" mass="40739">MSKYNSNQTEQIKEIGNYLQQQRLKHDLSLEKIASMTFVRLPMLKALESGQIDLLPELIYVQGFIRRYGEALELDGHSLAQQISKSESTQILNISPEFVSCPPMEPSGEEPPPHAIQTLTKPSVSVETMPSPSPETSGIREVFRGKAFKIYWLYFLLLGGAIAGLFYLFSRPPVQQNTALNQSTQVVNPTKTQPVEPPTVPNNEVTAAPSPTSNQLISAEKSSSILEKVPVSQSPQTDVSLTPSPVSQSPQTDVSLTPSSVSQSPQTAPSPSTESAIAANPNVSPSPNTNGNTPVTASIKLDDDSWVQVKVDGKTEYEGILEKGAQQRWQAQETLLIRAGNAGAVNLSVNNQPAQLLGSQGEVKQVTLTPVSEVKSQ</sequence>
<keyword evidence="4" id="KW-0238">DNA-binding</keyword>
<evidence type="ECO:0000313" key="4">
    <source>
        <dbReference type="EMBL" id="GBF82531.1"/>
    </source>
</evidence>
<accession>A0A401IMQ9</accession>
<reference evidence="5" key="1">
    <citation type="submission" date="2017-05" db="EMBL/GenBank/DDBJ databases">
        <title>Physiological properties and genetic analysis related to exopolysaccharide production of fresh-water unicellular cyanobacterium Aphanothece sacrum, Suizenji Nori, that has been cultured as a food source in Japan.</title>
        <authorList>
            <person name="Kanesaki Y."/>
            <person name="Yoshikawa S."/>
            <person name="Ohki K."/>
        </authorList>
    </citation>
    <scope>NUCLEOTIDE SEQUENCE [LARGE SCALE GENOMIC DNA]</scope>
    <source>
        <strain evidence="5">FPU1</strain>
    </source>
</reference>
<dbReference type="OrthoDB" id="422634at2"/>
<dbReference type="EMBL" id="BDQK01000017">
    <property type="protein sequence ID" value="GBF82531.1"/>
    <property type="molecule type" value="Genomic_DNA"/>
</dbReference>
<dbReference type="GO" id="GO:0003677">
    <property type="term" value="F:DNA binding"/>
    <property type="evidence" value="ECO:0007669"/>
    <property type="project" value="UniProtKB-KW"/>
</dbReference>
<feature type="region of interest" description="Disordered" evidence="1">
    <location>
        <begin position="228"/>
        <end position="297"/>
    </location>
</feature>
<proteinExistence type="predicted"/>
<keyword evidence="2" id="KW-0812">Transmembrane</keyword>
<evidence type="ECO:0000313" key="5">
    <source>
        <dbReference type="Proteomes" id="UP000287247"/>
    </source>
</evidence>
<keyword evidence="5" id="KW-1185">Reference proteome</keyword>
<dbReference type="InterPro" id="IPR010982">
    <property type="entry name" value="Lambda_DNA-bd_dom_sf"/>
</dbReference>
<dbReference type="PANTHER" id="PTHR34475">
    <property type="match status" value="1"/>
</dbReference>
<name>A0A401IMQ9_APHSA</name>
<dbReference type="InterPro" id="IPR050400">
    <property type="entry name" value="Bact_Cytoskel_RodZ"/>
</dbReference>
<feature type="transmembrane region" description="Helical" evidence="2">
    <location>
        <begin position="150"/>
        <end position="169"/>
    </location>
</feature>
<evidence type="ECO:0000256" key="1">
    <source>
        <dbReference type="SAM" id="MobiDB-lite"/>
    </source>
</evidence>
<dbReference type="PANTHER" id="PTHR34475:SF1">
    <property type="entry name" value="CYTOSKELETON PROTEIN RODZ"/>
    <property type="match status" value="1"/>
</dbReference>
<evidence type="ECO:0000259" key="3">
    <source>
        <dbReference type="Pfam" id="PF13464"/>
    </source>
</evidence>
<evidence type="ECO:0000256" key="2">
    <source>
        <dbReference type="SAM" id="Phobius"/>
    </source>
</evidence>
<dbReference type="Proteomes" id="UP000287247">
    <property type="component" value="Unassembled WGS sequence"/>
</dbReference>
<dbReference type="Pfam" id="PF13413">
    <property type="entry name" value="HTH_25"/>
    <property type="match status" value="1"/>
</dbReference>
<feature type="compositionally biased region" description="Low complexity" evidence="1">
    <location>
        <begin position="254"/>
        <end position="276"/>
    </location>
</feature>
<dbReference type="AlphaFoldDB" id="A0A401IMQ9"/>